<dbReference type="Proteomes" id="UP000309676">
    <property type="component" value="Unassembled WGS sequence"/>
</dbReference>
<feature type="transmembrane region" description="Helical" evidence="6">
    <location>
        <begin position="190"/>
        <end position="209"/>
    </location>
</feature>
<feature type="compositionally biased region" description="Low complexity" evidence="5">
    <location>
        <begin position="103"/>
        <end position="113"/>
    </location>
</feature>
<keyword evidence="4 6" id="KW-0472">Membrane</keyword>
<keyword evidence="8" id="KW-1185">Reference proteome</keyword>
<proteinExistence type="predicted"/>
<dbReference type="EMBL" id="VCIW01000036">
    <property type="protein sequence ID" value="TLS48423.1"/>
    <property type="molecule type" value="Genomic_DNA"/>
</dbReference>
<keyword evidence="1" id="KW-1003">Cell membrane</keyword>
<evidence type="ECO:0000256" key="2">
    <source>
        <dbReference type="ARBA" id="ARBA00022692"/>
    </source>
</evidence>
<dbReference type="PANTHER" id="PTHR35529">
    <property type="entry name" value="MANGANESE EFFLUX PUMP MNTP-RELATED"/>
    <property type="match status" value="1"/>
</dbReference>
<dbReference type="PANTHER" id="PTHR35529:SF2">
    <property type="entry name" value="SPORULATION PROTEIN YTAF-RELATED"/>
    <property type="match status" value="1"/>
</dbReference>
<sequence>MVAFGSMLALALAVSLDGLSAGMMYGIRKIRIPAYSIGIVSLLSAFVLFGSMAVGGLFVEWLPERAARWTGAAILIAIGAWAIVQMLLTSRRESAAGDDPSKPSGADASAPAEATPAEASAAAEKTVLQWEIRQFGLIIRIWRTPSMADMDRSGVITASEAVLLGIALSLDSLGAGVGAALIGFPPVATSLMIGAACGACIAIGVKLGFLLSGWRWIGKLTLLPGCILIVMGFMKLM</sequence>
<evidence type="ECO:0000256" key="4">
    <source>
        <dbReference type="ARBA" id="ARBA00023136"/>
    </source>
</evidence>
<feature type="transmembrane region" description="Helical" evidence="6">
    <location>
        <begin position="161"/>
        <end position="184"/>
    </location>
</feature>
<protein>
    <submittedName>
        <fullName evidence="7">Sporulation membrane protein YtaF</fullName>
    </submittedName>
</protein>
<evidence type="ECO:0000313" key="8">
    <source>
        <dbReference type="Proteomes" id="UP000309676"/>
    </source>
</evidence>
<evidence type="ECO:0000256" key="1">
    <source>
        <dbReference type="ARBA" id="ARBA00022475"/>
    </source>
</evidence>
<reference evidence="7 8" key="1">
    <citation type="submission" date="2019-05" db="EMBL/GenBank/DDBJ databases">
        <authorList>
            <person name="Narsing Rao M.P."/>
            <person name="Li W.J."/>
        </authorList>
    </citation>
    <scope>NUCLEOTIDE SEQUENCE [LARGE SCALE GENOMIC DNA]</scope>
    <source>
        <strain evidence="7 8">SYSU_K30003</strain>
    </source>
</reference>
<comment type="caution">
    <text evidence="7">The sequence shown here is derived from an EMBL/GenBank/DDBJ whole genome shotgun (WGS) entry which is preliminary data.</text>
</comment>
<dbReference type="OrthoDB" id="1679205at2"/>
<feature type="transmembrane region" description="Helical" evidence="6">
    <location>
        <begin position="66"/>
        <end position="84"/>
    </location>
</feature>
<dbReference type="Pfam" id="PF02659">
    <property type="entry name" value="Mntp"/>
    <property type="match status" value="2"/>
</dbReference>
<feature type="transmembrane region" description="Helical" evidence="6">
    <location>
        <begin position="34"/>
        <end position="54"/>
    </location>
</feature>
<feature type="region of interest" description="Disordered" evidence="5">
    <location>
        <begin position="94"/>
        <end position="113"/>
    </location>
</feature>
<keyword evidence="2 6" id="KW-0812">Transmembrane</keyword>
<organism evidence="7 8">
    <name type="scientific">Paenibacillus antri</name>
    <dbReference type="NCBI Taxonomy" id="2582848"/>
    <lineage>
        <taxon>Bacteria</taxon>
        <taxon>Bacillati</taxon>
        <taxon>Bacillota</taxon>
        <taxon>Bacilli</taxon>
        <taxon>Bacillales</taxon>
        <taxon>Paenibacillaceae</taxon>
        <taxon>Paenibacillus</taxon>
    </lineage>
</organism>
<dbReference type="RefSeq" id="WP_138198157.1">
    <property type="nucleotide sequence ID" value="NZ_VCIW01000036.1"/>
</dbReference>
<evidence type="ECO:0000256" key="5">
    <source>
        <dbReference type="SAM" id="MobiDB-lite"/>
    </source>
</evidence>
<evidence type="ECO:0000256" key="3">
    <source>
        <dbReference type="ARBA" id="ARBA00022989"/>
    </source>
</evidence>
<name>A0A5R9G6P8_9BACL</name>
<evidence type="ECO:0000313" key="7">
    <source>
        <dbReference type="EMBL" id="TLS48423.1"/>
    </source>
</evidence>
<dbReference type="InterPro" id="IPR003810">
    <property type="entry name" value="Mntp/YtaF"/>
</dbReference>
<gene>
    <name evidence="7" type="ORF">FE782_30615</name>
</gene>
<accession>A0A5R9G6P8</accession>
<feature type="transmembrane region" description="Helical" evidence="6">
    <location>
        <begin position="216"/>
        <end position="234"/>
    </location>
</feature>
<dbReference type="AlphaFoldDB" id="A0A5R9G6P8"/>
<feature type="transmembrane region" description="Helical" evidence="6">
    <location>
        <begin position="6"/>
        <end position="27"/>
    </location>
</feature>
<keyword evidence="3 6" id="KW-1133">Transmembrane helix</keyword>
<evidence type="ECO:0000256" key="6">
    <source>
        <dbReference type="SAM" id="Phobius"/>
    </source>
</evidence>